<evidence type="ECO:0000313" key="1">
    <source>
        <dbReference type="EMBL" id="GLS17878.1"/>
    </source>
</evidence>
<accession>A0ABQ6CC53</accession>
<keyword evidence="2" id="KW-1185">Reference proteome</keyword>
<name>A0ABQ6CC53_9HYPH</name>
<comment type="caution">
    <text evidence="1">The sequence shown here is derived from an EMBL/GenBank/DDBJ whole genome shotgun (WGS) entry which is preliminary data.</text>
</comment>
<dbReference type="Proteomes" id="UP001156882">
    <property type="component" value="Unassembled WGS sequence"/>
</dbReference>
<dbReference type="RefSeq" id="WP_284310712.1">
    <property type="nucleotide sequence ID" value="NZ_BSPC01000007.1"/>
</dbReference>
<gene>
    <name evidence="1" type="ORF">GCM10007874_08940</name>
</gene>
<evidence type="ECO:0000313" key="2">
    <source>
        <dbReference type="Proteomes" id="UP001156882"/>
    </source>
</evidence>
<dbReference type="EMBL" id="BSPC01000007">
    <property type="protein sequence ID" value="GLS17878.1"/>
    <property type="molecule type" value="Genomic_DNA"/>
</dbReference>
<reference evidence="2" key="1">
    <citation type="journal article" date="2019" name="Int. J. Syst. Evol. Microbiol.">
        <title>The Global Catalogue of Microorganisms (GCM) 10K type strain sequencing project: providing services to taxonomists for standard genome sequencing and annotation.</title>
        <authorList>
            <consortium name="The Broad Institute Genomics Platform"/>
            <consortium name="The Broad Institute Genome Sequencing Center for Infectious Disease"/>
            <person name="Wu L."/>
            <person name="Ma J."/>
        </authorList>
    </citation>
    <scope>NUCLEOTIDE SEQUENCE [LARGE SCALE GENOMIC DNA]</scope>
    <source>
        <strain evidence="2">NBRC 101365</strain>
    </source>
</reference>
<sequence length="56" mass="6449">MARGPSISELLAMRSWCCRQGRPADHWNARLKAQLAEAKEAVRESRRQERGRKTQA</sequence>
<protein>
    <submittedName>
        <fullName evidence="1">Uncharacterized protein</fullName>
    </submittedName>
</protein>
<proteinExistence type="predicted"/>
<organism evidence="1 2">
    <name type="scientific">Labrys miyagiensis</name>
    <dbReference type="NCBI Taxonomy" id="346912"/>
    <lineage>
        <taxon>Bacteria</taxon>
        <taxon>Pseudomonadati</taxon>
        <taxon>Pseudomonadota</taxon>
        <taxon>Alphaproteobacteria</taxon>
        <taxon>Hyphomicrobiales</taxon>
        <taxon>Xanthobacteraceae</taxon>
        <taxon>Labrys</taxon>
    </lineage>
</organism>